<dbReference type="RefSeq" id="WP_073403916.1">
    <property type="nucleotide sequence ID" value="NZ_FQTV01000021.1"/>
</dbReference>
<gene>
    <name evidence="1" type="ORF">SAMN05444405_12151</name>
</gene>
<protein>
    <submittedName>
        <fullName evidence="1">Uncharacterized protein</fullName>
    </submittedName>
</protein>
<dbReference type="EMBL" id="FQTV01000021">
    <property type="protein sequence ID" value="SHG04809.1"/>
    <property type="molecule type" value="Genomic_DNA"/>
</dbReference>
<organism evidence="1 2">
    <name type="scientific">Bacteroides luti</name>
    <dbReference type="NCBI Taxonomy" id="1297750"/>
    <lineage>
        <taxon>Bacteria</taxon>
        <taxon>Pseudomonadati</taxon>
        <taxon>Bacteroidota</taxon>
        <taxon>Bacteroidia</taxon>
        <taxon>Bacteroidales</taxon>
        <taxon>Bacteroidaceae</taxon>
        <taxon>Bacteroides</taxon>
    </lineage>
</organism>
<proteinExistence type="predicted"/>
<dbReference type="OrthoDB" id="666171at2"/>
<dbReference type="STRING" id="1297750.SAMN05444405_12151"/>
<dbReference type="Proteomes" id="UP000184509">
    <property type="component" value="Unassembled WGS sequence"/>
</dbReference>
<evidence type="ECO:0000313" key="2">
    <source>
        <dbReference type="Proteomes" id="UP000184509"/>
    </source>
</evidence>
<evidence type="ECO:0000313" key="1">
    <source>
        <dbReference type="EMBL" id="SHG04809.1"/>
    </source>
</evidence>
<reference evidence="1 2" key="1">
    <citation type="submission" date="2016-11" db="EMBL/GenBank/DDBJ databases">
        <authorList>
            <person name="Jaros S."/>
            <person name="Januszkiewicz K."/>
            <person name="Wedrychowicz H."/>
        </authorList>
    </citation>
    <scope>NUCLEOTIDE SEQUENCE [LARGE SCALE GENOMIC DNA]</scope>
    <source>
        <strain evidence="1 2">DSM 26991</strain>
    </source>
</reference>
<sequence>MAYSENELLNKDMDWFVKISPYYIHAASAGGMVPTVIYENDKKNKLLTQTIKRLPFLFKEEEIGINPFLRQILHLEEQQKELSFILDSCNISYENNPIDTYIKRIYCYSFIKFARKGFFSFDKTNINNFEDAKYHLVAWPCKTTDLELSMPTCSPLKELDIIKIYRETNKEIEPLKREKYTIELVNLVNNLSF</sequence>
<keyword evidence="2" id="KW-1185">Reference proteome</keyword>
<dbReference type="AlphaFoldDB" id="A0A1M5GM44"/>
<accession>A0A1M5GM44</accession>
<name>A0A1M5GM44_9BACE</name>